<accession>A0A0L0UYN6</accession>
<protein>
    <submittedName>
        <fullName evidence="1">Uncharacterized protein</fullName>
    </submittedName>
</protein>
<dbReference type="EMBL" id="AJIL01000179">
    <property type="protein sequence ID" value="KNE92016.1"/>
    <property type="molecule type" value="Genomic_DNA"/>
</dbReference>
<reference evidence="2" key="1">
    <citation type="submission" date="2014-03" db="EMBL/GenBank/DDBJ databases">
        <title>The Genome Sequence of Puccinia striiformis f. sp. tritici PST-78.</title>
        <authorList>
            <consortium name="The Broad Institute Genome Sequencing Platform"/>
            <person name="Cuomo C."/>
            <person name="Hulbert S."/>
            <person name="Chen X."/>
            <person name="Walker B."/>
            <person name="Young S.K."/>
            <person name="Zeng Q."/>
            <person name="Gargeya S."/>
            <person name="Fitzgerald M."/>
            <person name="Haas B."/>
            <person name="Abouelleil A."/>
            <person name="Alvarado L."/>
            <person name="Arachchi H.M."/>
            <person name="Berlin A.M."/>
            <person name="Chapman S.B."/>
            <person name="Goldberg J."/>
            <person name="Griggs A."/>
            <person name="Gujja S."/>
            <person name="Hansen M."/>
            <person name="Howarth C."/>
            <person name="Imamovic A."/>
            <person name="Larimer J."/>
            <person name="McCowan C."/>
            <person name="Montmayeur A."/>
            <person name="Murphy C."/>
            <person name="Neiman D."/>
            <person name="Pearson M."/>
            <person name="Priest M."/>
            <person name="Roberts A."/>
            <person name="Saif S."/>
            <person name="Shea T."/>
            <person name="Sisk P."/>
            <person name="Sykes S."/>
            <person name="Wortman J."/>
            <person name="Nusbaum C."/>
            <person name="Birren B."/>
        </authorList>
    </citation>
    <scope>NUCLEOTIDE SEQUENCE [LARGE SCALE GENOMIC DNA]</scope>
    <source>
        <strain evidence="2">race PST-78</strain>
    </source>
</reference>
<organism evidence="1 2">
    <name type="scientific">Puccinia striiformis f. sp. tritici PST-78</name>
    <dbReference type="NCBI Taxonomy" id="1165861"/>
    <lineage>
        <taxon>Eukaryota</taxon>
        <taxon>Fungi</taxon>
        <taxon>Dikarya</taxon>
        <taxon>Basidiomycota</taxon>
        <taxon>Pucciniomycotina</taxon>
        <taxon>Pucciniomycetes</taxon>
        <taxon>Pucciniales</taxon>
        <taxon>Pucciniaceae</taxon>
        <taxon>Puccinia</taxon>
    </lineage>
</organism>
<keyword evidence="2" id="KW-1185">Reference proteome</keyword>
<dbReference type="InterPro" id="IPR012337">
    <property type="entry name" value="RNaseH-like_sf"/>
</dbReference>
<proteinExistence type="predicted"/>
<sequence>PKTGMLAGLGSAAAAQVRNCLTDRLDIWLAGPLILDDNKPVDSLKWWLAQKQLGDIHRGLLQMALDVLSCPAT</sequence>
<name>A0A0L0UYN6_9BASI</name>
<evidence type="ECO:0000313" key="2">
    <source>
        <dbReference type="Proteomes" id="UP000054564"/>
    </source>
</evidence>
<dbReference type="SUPFAM" id="SSF53098">
    <property type="entry name" value="Ribonuclease H-like"/>
    <property type="match status" value="1"/>
</dbReference>
<gene>
    <name evidence="1" type="ORF">PSTG_14604</name>
</gene>
<evidence type="ECO:0000313" key="1">
    <source>
        <dbReference type="EMBL" id="KNE92016.1"/>
    </source>
</evidence>
<feature type="non-terminal residue" evidence="1">
    <location>
        <position position="1"/>
    </location>
</feature>
<dbReference type="AlphaFoldDB" id="A0A0L0UYN6"/>
<comment type="caution">
    <text evidence="1">The sequence shown here is derived from an EMBL/GenBank/DDBJ whole genome shotgun (WGS) entry which is preliminary data.</text>
</comment>
<dbReference type="Proteomes" id="UP000054564">
    <property type="component" value="Unassembled WGS sequence"/>
</dbReference>